<comment type="caution">
    <text evidence="1">The sequence shown here is derived from an EMBL/GenBank/DDBJ whole genome shotgun (WGS) entry which is preliminary data.</text>
</comment>
<dbReference type="Proteomes" id="UP000821853">
    <property type="component" value="Chromosome 2"/>
</dbReference>
<gene>
    <name evidence="1" type="ORF">HPB48_002646</name>
</gene>
<name>A0A9J6G3A3_HAELO</name>
<dbReference type="OrthoDB" id="6776451at2759"/>
<accession>A0A9J6G3A3</accession>
<proteinExistence type="predicted"/>
<reference evidence="1 2" key="1">
    <citation type="journal article" date="2020" name="Cell">
        <title>Large-Scale Comparative Analyses of Tick Genomes Elucidate Their Genetic Diversity and Vector Capacities.</title>
        <authorList>
            <consortium name="Tick Genome and Microbiome Consortium (TIGMIC)"/>
            <person name="Jia N."/>
            <person name="Wang J."/>
            <person name="Shi W."/>
            <person name="Du L."/>
            <person name="Sun Y."/>
            <person name="Zhan W."/>
            <person name="Jiang J.F."/>
            <person name="Wang Q."/>
            <person name="Zhang B."/>
            <person name="Ji P."/>
            <person name="Bell-Sakyi L."/>
            <person name="Cui X.M."/>
            <person name="Yuan T.T."/>
            <person name="Jiang B.G."/>
            <person name="Yang W.F."/>
            <person name="Lam T.T."/>
            <person name="Chang Q.C."/>
            <person name="Ding S.J."/>
            <person name="Wang X.J."/>
            <person name="Zhu J.G."/>
            <person name="Ruan X.D."/>
            <person name="Zhao L."/>
            <person name="Wei J.T."/>
            <person name="Ye R.Z."/>
            <person name="Que T.C."/>
            <person name="Du C.H."/>
            <person name="Zhou Y.H."/>
            <person name="Cheng J.X."/>
            <person name="Dai P.F."/>
            <person name="Guo W.B."/>
            <person name="Han X.H."/>
            <person name="Huang E.J."/>
            <person name="Li L.F."/>
            <person name="Wei W."/>
            <person name="Gao Y.C."/>
            <person name="Liu J.Z."/>
            <person name="Shao H.Z."/>
            <person name="Wang X."/>
            <person name="Wang C.C."/>
            <person name="Yang T.C."/>
            <person name="Huo Q.B."/>
            <person name="Li W."/>
            <person name="Chen H.Y."/>
            <person name="Chen S.E."/>
            <person name="Zhou L.G."/>
            <person name="Ni X.B."/>
            <person name="Tian J.H."/>
            <person name="Sheng Y."/>
            <person name="Liu T."/>
            <person name="Pan Y.S."/>
            <person name="Xia L.Y."/>
            <person name="Li J."/>
            <person name="Zhao F."/>
            <person name="Cao W.C."/>
        </authorList>
    </citation>
    <scope>NUCLEOTIDE SEQUENCE [LARGE SCALE GENOMIC DNA]</scope>
    <source>
        <strain evidence="1">HaeL-2018</strain>
    </source>
</reference>
<dbReference type="EMBL" id="JABSTR010000004">
    <property type="protein sequence ID" value="KAH9369008.1"/>
    <property type="molecule type" value="Genomic_DNA"/>
</dbReference>
<dbReference type="AlphaFoldDB" id="A0A9J6G3A3"/>
<sequence length="62" mass="6657">MSSEGILIECEDKAQADAMLSIERLANLSVKALVHRSLSSCLGAISDPALEDLREDDILEGL</sequence>
<protein>
    <submittedName>
        <fullName evidence="1">Uncharacterized protein</fullName>
    </submittedName>
</protein>
<organism evidence="1 2">
    <name type="scientific">Haemaphysalis longicornis</name>
    <name type="common">Bush tick</name>
    <dbReference type="NCBI Taxonomy" id="44386"/>
    <lineage>
        <taxon>Eukaryota</taxon>
        <taxon>Metazoa</taxon>
        <taxon>Ecdysozoa</taxon>
        <taxon>Arthropoda</taxon>
        <taxon>Chelicerata</taxon>
        <taxon>Arachnida</taxon>
        <taxon>Acari</taxon>
        <taxon>Parasitiformes</taxon>
        <taxon>Ixodida</taxon>
        <taxon>Ixodoidea</taxon>
        <taxon>Ixodidae</taxon>
        <taxon>Haemaphysalinae</taxon>
        <taxon>Haemaphysalis</taxon>
    </lineage>
</organism>
<keyword evidence="2" id="KW-1185">Reference proteome</keyword>
<evidence type="ECO:0000313" key="1">
    <source>
        <dbReference type="EMBL" id="KAH9369008.1"/>
    </source>
</evidence>
<dbReference type="VEuPathDB" id="VectorBase:HLOH_045160"/>
<evidence type="ECO:0000313" key="2">
    <source>
        <dbReference type="Proteomes" id="UP000821853"/>
    </source>
</evidence>